<dbReference type="Proteomes" id="UP000774326">
    <property type="component" value="Unassembled WGS sequence"/>
</dbReference>
<proteinExistence type="predicted"/>
<sequence>MTLTSLNLVRNWLILSMTESFLRPSVKLSTSIPIGNAPTLTYLPLYSTPFGRVLTPKILSTEDRKCLA</sequence>
<accession>A0A9P8Q0G4</accession>
<gene>
    <name evidence="1" type="ORF">WICPIJ_007113</name>
</gene>
<organism evidence="1 2">
    <name type="scientific">Wickerhamomyces pijperi</name>
    <name type="common">Yeast</name>
    <name type="synonym">Pichia pijperi</name>
    <dbReference type="NCBI Taxonomy" id="599730"/>
    <lineage>
        <taxon>Eukaryota</taxon>
        <taxon>Fungi</taxon>
        <taxon>Dikarya</taxon>
        <taxon>Ascomycota</taxon>
        <taxon>Saccharomycotina</taxon>
        <taxon>Saccharomycetes</taxon>
        <taxon>Phaffomycetales</taxon>
        <taxon>Wickerhamomycetaceae</taxon>
        <taxon>Wickerhamomyces</taxon>
    </lineage>
</organism>
<comment type="caution">
    <text evidence="1">The sequence shown here is derived from an EMBL/GenBank/DDBJ whole genome shotgun (WGS) entry which is preliminary data.</text>
</comment>
<evidence type="ECO:0000313" key="2">
    <source>
        <dbReference type="Proteomes" id="UP000774326"/>
    </source>
</evidence>
<name>A0A9P8Q0G4_WICPI</name>
<reference evidence="1" key="1">
    <citation type="journal article" date="2021" name="Open Biol.">
        <title>Shared evolutionary footprints suggest mitochondrial oxidative damage underlies multiple complex I losses in fungi.</title>
        <authorList>
            <person name="Schikora-Tamarit M.A."/>
            <person name="Marcet-Houben M."/>
            <person name="Nosek J."/>
            <person name="Gabaldon T."/>
        </authorList>
    </citation>
    <scope>NUCLEOTIDE SEQUENCE</scope>
    <source>
        <strain evidence="1">CBS2887</strain>
    </source>
</reference>
<dbReference type="EMBL" id="JAEUBG010004155">
    <property type="protein sequence ID" value="KAH3681917.1"/>
    <property type="molecule type" value="Genomic_DNA"/>
</dbReference>
<dbReference type="AlphaFoldDB" id="A0A9P8Q0G4"/>
<protein>
    <submittedName>
        <fullName evidence="1">Uncharacterized protein</fullName>
    </submittedName>
</protein>
<evidence type="ECO:0000313" key="1">
    <source>
        <dbReference type="EMBL" id="KAH3681917.1"/>
    </source>
</evidence>
<keyword evidence="2" id="KW-1185">Reference proteome</keyword>
<reference evidence="1" key="2">
    <citation type="submission" date="2021-01" db="EMBL/GenBank/DDBJ databases">
        <authorList>
            <person name="Schikora-Tamarit M.A."/>
        </authorList>
    </citation>
    <scope>NUCLEOTIDE SEQUENCE</scope>
    <source>
        <strain evidence="1">CBS2887</strain>
    </source>
</reference>